<dbReference type="SMART" id="SM01091">
    <property type="entry name" value="CorC_HlyC"/>
    <property type="match status" value="1"/>
</dbReference>
<dbReference type="RefSeq" id="WP_186956111.1">
    <property type="nucleotide sequence ID" value="NZ_JACOFX010000017.1"/>
</dbReference>
<dbReference type="Proteomes" id="UP000646911">
    <property type="component" value="Unassembled WGS sequence"/>
</dbReference>
<dbReference type="CDD" id="cd04590">
    <property type="entry name" value="CBS_pair_CorC_HlyC_assoc"/>
    <property type="match status" value="1"/>
</dbReference>
<evidence type="ECO:0000256" key="5">
    <source>
        <dbReference type="ARBA" id="ARBA00023122"/>
    </source>
</evidence>
<protein>
    <submittedName>
        <fullName evidence="12">HlyC/CorC family transporter</fullName>
    </submittedName>
</protein>
<feature type="transmembrane region" description="Helical" evidence="9">
    <location>
        <begin position="6"/>
        <end position="24"/>
    </location>
</feature>
<evidence type="ECO:0000259" key="11">
    <source>
        <dbReference type="PROSITE" id="PS51846"/>
    </source>
</evidence>
<gene>
    <name evidence="12" type="ORF">H8L47_23775</name>
</gene>
<feature type="domain" description="CNNM transmembrane" evidence="11">
    <location>
        <begin position="1"/>
        <end position="196"/>
    </location>
</feature>
<dbReference type="Pfam" id="PF00571">
    <property type="entry name" value="CBS"/>
    <property type="match status" value="1"/>
</dbReference>
<reference evidence="12 13" key="1">
    <citation type="submission" date="2020-08" db="EMBL/GenBank/DDBJ databases">
        <title>Novel species isolated from subtropical streams in China.</title>
        <authorList>
            <person name="Lu H."/>
        </authorList>
    </citation>
    <scope>NUCLEOTIDE SEQUENCE [LARGE SCALE GENOMIC DNA]</scope>
    <source>
        <strain evidence="12 13">NL8W</strain>
    </source>
</reference>
<dbReference type="InterPro" id="IPR000644">
    <property type="entry name" value="CBS_dom"/>
</dbReference>
<feature type="domain" description="CBS" evidence="10">
    <location>
        <begin position="282"/>
        <end position="339"/>
    </location>
</feature>
<evidence type="ECO:0000256" key="1">
    <source>
        <dbReference type="ARBA" id="ARBA00004141"/>
    </source>
</evidence>
<evidence type="ECO:0000256" key="8">
    <source>
        <dbReference type="PROSITE-ProRule" id="PRU01193"/>
    </source>
</evidence>
<dbReference type="PROSITE" id="PS51846">
    <property type="entry name" value="CNNM"/>
    <property type="match status" value="1"/>
</dbReference>
<dbReference type="SUPFAM" id="SSF56176">
    <property type="entry name" value="FAD-binding/transporter-associated domain-like"/>
    <property type="match status" value="1"/>
</dbReference>
<comment type="caution">
    <text evidence="12">The sequence shown here is derived from an EMBL/GenBank/DDBJ whole genome shotgun (WGS) entry which is preliminary data.</text>
</comment>
<dbReference type="Gene3D" id="3.30.465.10">
    <property type="match status" value="1"/>
</dbReference>
<proteinExistence type="predicted"/>
<dbReference type="Pfam" id="PF03471">
    <property type="entry name" value="CorC_HlyC"/>
    <property type="match status" value="1"/>
</dbReference>
<dbReference type="InterPro" id="IPR016169">
    <property type="entry name" value="FAD-bd_PCMH_sub2"/>
</dbReference>
<keyword evidence="3" id="KW-0677">Repeat</keyword>
<keyword evidence="2 8" id="KW-0812">Transmembrane</keyword>
<dbReference type="InterPro" id="IPR002550">
    <property type="entry name" value="CNNM"/>
</dbReference>
<dbReference type="Pfam" id="PF01595">
    <property type="entry name" value="CNNM"/>
    <property type="match status" value="1"/>
</dbReference>
<evidence type="ECO:0000256" key="7">
    <source>
        <dbReference type="PROSITE-ProRule" id="PRU00703"/>
    </source>
</evidence>
<evidence type="ECO:0000256" key="2">
    <source>
        <dbReference type="ARBA" id="ARBA00022692"/>
    </source>
</evidence>
<keyword evidence="6 8" id="KW-0472">Membrane</keyword>
<dbReference type="SUPFAM" id="SSF54631">
    <property type="entry name" value="CBS-domain pair"/>
    <property type="match status" value="1"/>
</dbReference>
<evidence type="ECO:0000313" key="13">
    <source>
        <dbReference type="Proteomes" id="UP000646911"/>
    </source>
</evidence>
<dbReference type="Gene3D" id="3.10.580.10">
    <property type="entry name" value="CBS-domain"/>
    <property type="match status" value="1"/>
</dbReference>
<keyword evidence="4 8" id="KW-1133">Transmembrane helix</keyword>
<dbReference type="PANTHER" id="PTHR22777">
    <property type="entry name" value="HEMOLYSIN-RELATED"/>
    <property type="match status" value="1"/>
</dbReference>
<sequence>MDILIILGLILVNGLFAMSEIAVVSSKRIRLQKLSENGSRGAQAALELSDSPSRFLSTVQVGITLIGIFNGAFGEASLVAQLSPKLEGMSIIGEFAREIALGIVVVGITFSSLILGELLPKRIAMQYPETVASLIAAPMQWLSRVMGPFVKILTITTEALLRLLGLHQPKSNAVTEEEIAGMLQEGTNAGLFEKTEHDIVSRALRLDDQRVVALMTPRMAIDFIDIEKSLEHNLAKIAASPYSRFPVCKGDLSNVIGIIHAGHLFDQAIGGKSLQSVDIANAVKPPLFIPEALSAMQLLESFKKNRAELALVINEYGEIEGIVTLSDVLGALVGDVAAVDNQQDADCAQREDGSWLIDGGISFDRFREIFDSDARFPEEASGSYHTLAGFVLTQFGYIPRASEYFEWEGFRIEVLDMDKNRIDRLLISEILPATVI</sequence>
<keyword evidence="13" id="KW-1185">Reference proteome</keyword>
<dbReference type="PANTHER" id="PTHR22777:SF17">
    <property type="entry name" value="UPF0053 PROTEIN SLL0260"/>
    <property type="match status" value="1"/>
</dbReference>
<dbReference type="InterPro" id="IPR044751">
    <property type="entry name" value="Ion_transp-like_CBS"/>
</dbReference>
<evidence type="ECO:0000259" key="10">
    <source>
        <dbReference type="PROSITE" id="PS51371"/>
    </source>
</evidence>
<name>A0ABR6ZGW3_9BURK</name>
<dbReference type="EMBL" id="JACOFX010000017">
    <property type="protein sequence ID" value="MBC3910591.1"/>
    <property type="molecule type" value="Genomic_DNA"/>
</dbReference>
<dbReference type="InterPro" id="IPR005170">
    <property type="entry name" value="Transptr-assoc_dom"/>
</dbReference>
<dbReference type="InterPro" id="IPR036318">
    <property type="entry name" value="FAD-bd_PCMH-like_sf"/>
</dbReference>
<organism evidence="12 13">
    <name type="scientific">Undibacterium umbellatum</name>
    <dbReference type="NCBI Taxonomy" id="2762300"/>
    <lineage>
        <taxon>Bacteria</taxon>
        <taxon>Pseudomonadati</taxon>
        <taxon>Pseudomonadota</taxon>
        <taxon>Betaproteobacteria</taxon>
        <taxon>Burkholderiales</taxon>
        <taxon>Oxalobacteraceae</taxon>
        <taxon>Undibacterium</taxon>
    </lineage>
</organism>
<evidence type="ECO:0000256" key="9">
    <source>
        <dbReference type="SAM" id="Phobius"/>
    </source>
</evidence>
<dbReference type="PROSITE" id="PS51371">
    <property type="entry name" value="CBS"/>
    <property type="match status" value="1"/>
</dbReference>
<comment type="subcellular location">
    <subcellularLocation>
        <location evidence="1">Membrane</location>
        <topology evidence="1">Multi-pass membrane protein</topology>
    </subcellularLocation>
</comment>
<keyword evidence="5 7" id="KW-0129">CBS domain</keyword>
<accession>A0ABR6ZGW3</accession>
<evidence type="ECO:0000313" key="12">
    <source>
        <dbReference type="EMBL" id="MBC3910591.1"/>
    </source>
</evidence>
<evidence type="ECO:0000256" key="6">
    <source>
        <dbReference type="ARBA" id="ARBA00023136"/>
    </source>
</evidence>
<feature type="transmembrane region" description="Helical" evidence="9">
    <location>
        <begin position="99"/>
        <end position="119"/>
    </location>
</feature>
<dbReference type="InterPro" id="IPR046342">
    <property type="entry name" value="CBS_dom_sf"/>
</dbReference>
<evidence type="ECO:0000256" key="4">
    <source>
        <dbReference type="ARBA" id="ARBA00022989"/>
    </source>
</evidence>
<evidence type="ECO:0000256" key="3">
    <source>
        <dbReference type="ARBA" id="ARBA00022737"/>
    </source>
</evidence>